<name>A0A1B9BXG1_9PROT</name>
<gene>
    <name evidence="1" type="ORF">BBC27_13170</name>
</gene>
<evidence type="ECO:0008006" key="3">
    <source>
        <dbReference type="Google" id="ProtNLM"/>
    </source>
</evidence>
<reference evidence="1 2" key="1">
    <citation type="submission" date="2016-07" db="EMBL/GenBank/DDBJ databases">
        <title>Draft genome of a psychrotolerant acidophile Acidithiobacillus ferrivorans strain YL15.</title>
        <authorList>
            <person name="Peng T."/>
            <person name="Ma L."/>
            <person name="Nan M."/>
            <person name="An N."/>
            <person name="Wang M."/>
            <person name="Qiu G."/>
            <person name="Zeng W."/>
        </authorList>
    </citation>
    <scope>NUCLEOTIDE SEQUENCE [LARGE SCALE GENOMIC DNA]</scope>
    <source>
        <strain evidence="1 2">YL15</strain>
    </source>
</reference>
<sequence>MATVISEHHTHDAELRRAQEALAELVNNGDLDRLVQLARLIGSAQDAMSDEMISRMAGMAGDALCLVDRITRAGTAERLLEVAEQIEKTHIMTDLLQSLAGAAEESAHAPTPKGGVGGLWEIIRQPETQQTIQFLILVGKHFRSRRRAHPAEA</sequence>
<comment type="caution">
    <text evidence="1">The sequence shown here is derived from an EMBL/GenBank/DDBJ whole genome shotgun (WGS) entry which is preliminary data.</text>
</comment>
<protein>
    <recommendedName>
        <fullName evidence="3">DUF1641 domain-containing protein</fullName>
    </recommendedName>
</protein>
<evidence type="ECO:0000313" key="1">
    <source>
        <dbReference type="EMBL" id="OCB02402.1"/>
    </source>
</evidence>
<evidence type="ECO:0000313" key="2">
    <source>
        <dbReference type="Proteomes" id="UP000093129"/>
    </source>
</evidence>
<dbReference type="Proteomes" id="UP000093129">
    <property type="component" value="Unassembled WGS sequence"/>
</dbReference>
<accession>A0A1B9BXG1</accession>
<dbReference type="RefSeq" id="WP_065413597.1">
    <property type="nucleotide sequence ID" value="NZ_MASQ01000096.1"/>
</dbReference>
<dbReference type="AlphaFoldDB" id="A0A1B9BXG1"/>
<proteinExistence type="predicted"/>
<organism evidence="1 2">
    <name type="scientific">Acidithiobacillus ferrivorans</name>
    <dbReference type="NCBI Taxonomy" id="160808"/>
    <lineage>
        <taxon>Bacteria</taxon>
        <taxon>Pseudomonadati</taxon>
        <taxon>Pseudomonadota</taxon>
        <taxon>Acidithiobacillia</taxon>
        <taxon>Acidithiobacillales</taxon>
        <taxon>Acidithiobacillaceae</taxon>
        <taxon>Acidithiobacillus</taxon>
    </lineage>
</organism>
<dbReference type="EMBL" id="MASQ01000096">
    <property type="protein sequence ID" value="OCB02402.1"/>
    <property type="molecule type" value="Genomic_DNA"/>
</dbReference>